<protein>
    <submittedName>
        <fullName evidence="3">Uncharacterized protein</fullName>
    </submittedName>
</protein>
<reference evidence="2" key="1">
    <citation type="submission" date="2022-06" db="EMBL/GenBank/DDBJ databases">
        <authorList>
            <person name="Berger JAMES D."/>
            <person name="Berger JAMES D."/>
        </authorList>
    </citation>
    <scope>NUCLEOTIDE SEQUENCE [LARGE SCALE GENOMIC DNA]</scope>
</reference>
<sequence>MQHYLIFSLFTVLVIVVCSTHGSVKTTEVDGECGTVGKFCDMSGSRNCCPPHECKMLNEREGACVRGESECLPPKSQCQSDAECCSQSCVDGNCKDK</sequence>
<proteinExistence type="predicted"/>
<evidence type="ECO:0000256" key="1">
    <source>
        <dbReference type="SAM" id="SignalP"/>
    </source>
</evidence>
<dbReference type="AlphaFoldDB" id="A0AA85K3I6"/>
<keyword evidence="1" id="KW-0732">Signal</keyword>
<feature type="chain" id="PRO_5041659097" evidence="1">
    <location>
        <begin position="23"/>
        <end position="97"/>
    </location>
</feature>
<evidence type="ECO:0000313" key="3">
    <source>
        <dbReference type="WBParaSite" id="TREG1_64320.1"/>
    </source>
</evidence>
<keyword evidence="2" id="KW-1185">Reference proteome</keyword>
<dbReference type="WBParaSite" id="TREG1_64320.1">
    <property type="protein sequence ID" value="TREG1_64320.1"/>
    <property type="gene ID" value="TREG1_64320"/>
</dbReference>
<evidence type="ECO:0000313" key="2">
    <source>
        <dbReference type="Proteomes" id="UP000050795"/>
    </source>
</evidence>
<organism evidence="2 3">
    <name type="scientific">Trichobilharzia regenti</name>
    <name type="common">Nasal bird schistosome</name>
    <dbReference type="NCBI Taxonomy" id="157069"/>
    <lineage>
        <taxon>Eukaryota</taxon>
        <taxon>Metazoa</taxon>
        <taxon>Spiralia</taxon>
        <taxon>Lophotrochozoa</taxon>
        <taxon>Platyhelminthes</taxon>
        <taxon>Trematoda</taxon>
        <taxon>Digenea</taxon>
        <taxon>Strigeidida</taxon>
        <taxon>Schistosomatoidea</taxon>
        <taxon>Schistosomatidae</taxon>
        <taxon>Trichobilharzia</taxon>
    </lineage>
</organism>
<reference evidence="3" key="2">
    <citation type="submission" date="2023-11" db="UniProtKB">
        <authorList>
            <consortium name="WormBaseParasite"/>
        </authorList>
    </citation>
    <scope>IDENTIFICATION</scope>
</reference>
<dbReference type="Proteomes" id="UP000050795">
    <property type="component" value="Unassembled WGS sequence"/>
</dbReference>
<accession>A0AA85K3I6</accession>
<name>A0AA85K3I6_TRIRE</name>
<feature type="signal peptide" evidence="1">
    <location>
        <begin position="1"/>
        <end position="22"/>
    </location>
</feature>